<reference evidence="2" key="1">
    <citation type="submission" date="2020-03" db="EMBL/GenBank/DDBJ databases">
        <title>Hybrid Assembly of Korean Phytophthora infestans isolates.</title>
        <authorList>
            <person name="Prokchorchik M."/>
            <person name="Lee Y."/>
            <person name="Seo J."/>
            <person name="Cho J.-H."/>
            <person name="Park Y.-E."/>
            <person name="Jang D.-C."/>
            <person name="Im J.-S."/>
            <person name="Choi J.-G."/>
            <person name="Park H.-J."/>
            <person name="Lee G.-B."/>
            <person name="Lee Y.-G."/>
            <person name="Hong S.-Y."/>
            <person name="Cho K."/>
            <person name="Sohn K.H."/>
        </authorList>
    </citation>
    <scope>NUCLEOTIDE SEQUENCE</scope>
    <source>
        <strain evidence="2">KR_2_A2</strain>
    </source>
</reference>
<protein>
    <submittedName>
        <fullName evidence="2">Uncharacterized protein</fullName>
    </submittedName>
</protein>
<dbReference type="Proteomes" id="UP000704712">
    <property type="component" value="Unassembled WGS sequence"/>
</dbReference>
<sequence length="108" mass="11964">MAQLQKKQPIAAEKRKRTPKPAAKTQKRSKTTCSHIADDDVNDQGPSADSDKYLSPRLTTARKCTVILKLSGQVSQYGCWKVDNINTAVDTVRVFHVSYEGTLNLDGE</sequence>
<dbReference type="EMBL" id="JAACNO010001686">
    <property type="protein sequence ID" value="KAF4138305.1"/>
    <property type="molecule type" value="Genomic_DNA"/>
</dbReference>
<dbReference type="AlphaFoldDB" id="A0A8S9UB33"/>
<organism evidence="2 3">
    <name type="scientific">Phytophthora infestans</name>
    <name type="common">Potato late blight agent</name>
    <name type="synonym">Botrytis infestans</name>
    <dbReference type="NCBI Taxonomy" id="4787"/>
    <lineage>
        <taxon>Eukaryota</taxon>
        <taxon>Sar</taxon>
        <taxon>Stramenopiles</taxon>
        <taxon>Oomycota</taxon>
        <taxon>Peronosporomycetes</taxon>
        <taxon>Peronosporales</taxon>
        <taxon>Peronosporaceae</taxon>
        <taxon>Phytophthora</taxon>
    </lineage>
</organism>
<evidence type="ECO:0000313" key="2">
    <source>
        <dbReference type="EMBL" id="KAF4138305.1"/>
    </source>
</evidence>
<feature type="compositionally biased region" description="Basic residues" evidence="1">
    <location>
        <begin position="14"/>
        <end position="30"/>
    </location>
</feature>
<comment type="caution">
    <text evidence="2">The sequence shown here is derived from an EMBL/GenBank/DDBJ whole genome shotgun (WGS) entry which is preliminary data.</text>
</comment>
<proteinExistence type="predicted"/>
<evidence type="ECO:0000256" key="1">
    <source>
        <dbReference type="SAM" id="MobiDB-lite"/>
    </source>
</evidence>
<accession>A0A8S9UB33</accession>
<gene>
    <name evidence="2" type="ORF">GN958_ATG12459</name>
</gene>
<feature type="region of interest" description="Disordered" evidence="1">
    <location>
        <begin position="1"/>
        <end position="54"/>
    </location>
</feature>
<name>A0A8S9UB33_PHYIN</name>
<evidence type="ECO:0000313" key="3">
    <source>
        <dbReference type="Proteomes" id="UP000704712"/>
    </source>
</evidence>